<reference evidence="2" key="3">
    <citation type="submission" date="2023-05" db="EMBL/GenBank/DDBJ databases">
        <authorList>
            <person name="Smith C.H."/>
        </authorList>
    </citation>
    <scope>NUCLEOTIDE SEQUENCE</scope>
    <source>
        <strain evidence="2">CHS0354</strain>
        <tissue evidence="2">Mantle</tissue>
    </source>
</reference>
<feature type="region of interest" description="Disordered" evidence="1">
    <location>
        <begin position="71"/>
        <end position="97"/>
    </location>
</feature>
<evidence type="ECO:0000313" key="3">
    <source>
        <dbReference type="Proteomes" id="UP001195483"/>
    </source>
</evidence>
<gene>
    <name evidence="2" type="ORF">CHS0354_040396</name>
</gene>
<accession>A0AAE0VM83</accession>
<name>A0AAE0VM83_9BIVA</name>
<protein>
    <submittedName>
        <fullName evidence="2">Uncharacterized protein</fullName>
    </submittedName>
</protein>
<reference evidence="2" key="1">
    <citation type="journal article" date="2021" name="Genome Biol. Evol.">
        <title>A High-Quality Reference Genome for a Parasitic Bivalve with Doubly Uniparental Inheritance (Bivalvia: Unionida).</title>
        <authorList>
            <person name="Smith C.H."/>
        </authorList>
    </citation>
    <scope>NUCLEOTIDE SEQUENCE</scope>
    <source>
        <strain evidence="2">CHS0354</strain>
    </source>
</reference>
<evidence type="ECO:0000256" key="1">
    <source>
        <dbReference type="SAM" id="MobiDB-lite"/>
    </source>
</evidence>
<feature type="compositionally biased region" description="Polar residues" evidence="1">
    <location>
        <begin position="170"/>
        <end position="186"/>
    </location>
</feature>
<feature type="region of interest" description="Disordered" evidence="1">
    <location>
        <begin position="170"/>
        <end position="204"/>
    </location>
</feature>
<dbReference type="Proteomes" id="UP001195483">
    <property type="component" value="Unassembled WGS sequence"/>
</dbReference>
<dbReference type="AlphaFoldDB" id="A0AAE0VM83"/>
<proteinExistence type="predicted"/>
<evidence type="ECO:0000313" key="2">
    <source>
        <dbReference type="EMBL" id="KAK3583423.1"/>
    </source>
</evidence>
<sequence length="204" mass="23200">MENIKETCKNLPQESAFGDIFSNEKLARSIEHILKVLSRQGSFAIALIHEAEEKLDISLDAIPETQVRETMTVLKEPNTRDSSSSEEEERETSTEVEVHKEEGIIDLIGINYLTSTPTQSIIVKYVILLSLCREVKLNRKKKKKDELITGIDEKQSMEADKMHRLQTNMADLNDSNPMKTLDWEQTNDSEKSTDSEVSTKLMGQ</sequence>
<keyword evidence="3" id="KW-1185">Reference proteome</keyword>
<dbReference type="EMBL" id="JAEAOA010002335">
    <property type="protein sequence ID" value="KAK3583423.1"/>
    <property type="molecule type" value="Genomic_DNA"/>
</dbReference>
<organism evidence="2 3">
    <name type="scientific">Potamilus streckersoni</name>
    <dbReference type="NCBI Taxonomy" id="2493646"/>
    <lineage>
        <taxon>Eukaryota</taxon>
        <taxon>Metazoa</taxon>
        <taxon>Spiralia</taxon>
        <taxon>Lophotrochozoa</taxon>
        <taxon>Mollusca</taxon>
        <taxon>Bivalvia</taxon>
        <taxon>Autobranchia</taxon>
        <taxon>Heteroconchia</taxon>
        <taxon>Palaeoheterodonta</taxon>
        <taxon>Unionida</taxon>
        <taxon>Unionoidea</taxon>
        <taxon>Unionidae</taxon>
        <taxon>Ambleminae</taxon>
        <taxon>Lampsilini</taxon>
        <taxon>Potamilus</taxon>
    </lineage>
</organism>
<reference evidence="2" key="2">
    <citation type="journal article" date="2021" name="Genome Biol. Evol.">
        <title>Developing a high-quality reference genome for a parasitic bivalve with doubly uniparental inheritance (Bivalvia: Unionida).</title>
        <authorList>
            <person name="Smith C.H."/>
        </authorList>
    </citation>
    <scope>NUCLEOTIDE SEQUENCE</scope>
    <source>
        <strain evidence="2">CHS0354</strain>
        <tissue evidence="2">Mantle</tissue>
    </source>
</reference>
<comment type="caution">
    <text evidence="2">The sequence shown here is derived from an EMBL/GenBank/DDBJ whole genome shotgun (WGS) entry which is preliminary data.</text>
</comment>